<organism evidence="6 7">
    <name type="scientific">Mesorhizobium denitrificans</name>
    <dbReference type="NCBI Taxonomy" id="2294114"/>
    <lineage>
        <taxon>Bacteria</taxon>
        <taxon>Pseudomonadati</taxon>
        <taxon>Pseudomonadota</taxon>
        <taxon>Alphaproteobacteria</taxon>
        <taxon>Hyphomicrobiales</taxon>
        <taxon>Phyllobacteriaceae</taxon>
        <taxon>Mesorhizobium</taxon>
    </lineage>
</organism>
<feature type="binding site" evidence="3 4">
    <location>
        <position position="117"/>
    </location>
    <ligand>
        <name>Zn(2+)</name>
        <dbReference type="ChEBI" id="CHEBI:29105"/>
    </ligand>
</feature>
<dbReference type="Pfam" id="PF02146">
    <property type="entry name" value="SIR2"/>
    <property type="match status" value="1"/>
</dbReference>
<keyword evidence="2 3" id="KW-0520">NAD</keyword>
<dbReference type="EMBL" id="QURN01000003">
    <property type="protein sequence ID" value="RFC68855.1"/>
    <property type="molecule type" value="Genomic_DNA"/>
</dbReference>
<dbReference type="PANTHER" id="PTHR11085">
    <property type="entry name" value="NAD-DEPENDENT PROTEIN DEACYLASE SIRTUIN-5, MITOCHONDRIAL-RELATED"/>
    <property type="match status" value="1"/>
</dbReference>
<evidence type="ECO:0000256" key="4">
    <source>
        <dbReference type="PROSITE-ProRule" id="PRU00236"/>
    </source>
</evidence>
<sequence length="235" mass="26037">MARTQSIVILTGAGISAESGVDTFRDKDGIWSKYDYRDVATPEGFVRNPKMVFDFYNMRRRGLAKVKPNAAHEALARLEQEFSGAFLLVTQNIDNLHERAGSRNLIHMHGELDSALCKVCECRSDWPDDMEQGSSCPACGTVGYLRPDVVWFGEMPYQMDRIHESLAGCDLFLSIGTSGNVYPAAGFVDFARAHGAHTVELNLEPSEGHSVFHDAIHGKATKIVPDYVERILMGL</sequence>
<dbReference type="PROSITE" id="PS50305">
    <property type="entry name" value="SIRTUIN"/>
    <property type="match status" value="1"/>
</dbReference>
<dbReference type="GO" id="GO:0008270">
    <property type="term" value="F:zinc ion binding"/>
    <property type="evidence" value="ECO:0007669"/>
    <property type="project" value="UniProtKB-UniRule"/>
</dbReference>
<feature type="binding site" evidence="3">
    <location>
        <begin position="202"/>
        <end position="204"/>
    </location>
    <ligand>
        <name>NAD(+)</name>
        <dbReference type="ChEBI" id="CHEBI:57540"/>
    </ligand>
</feature>
<comment type="similarity">
    <text evidence="3">Belongs to the sirtuin family. Class III subfamily.</text>
</comment>
<gene>
    <name evidence="3" type="primary">cobB</name>
    <name evidence="6" type="ORF">DY251_04300</name>
</gene>
<dbReference type="InterPro" id="IPR029035">
    <property type="entry name" value="DHS-like_NAD/FAD-binding_dom"/>
</dbReference>
<evidence type="ECO:0000256" key="3">
    <source>
        <dbReference type="HAMAP-Rule" id="MF_01121"/>
    </source>
</evidence>
<dbReference type="InterPro" id="IPR027546">
    <property type="entry name" value="Sirtuin_class_III"/>
</dbReference>
<comment type="catalytic activity">
    <reaction evidence="3">
        <text>N(6)-acetyl-L-lysyl-[protein] + NAD(+) + H2O = 2''-O-acetyl-ADP-D-ribose + nicotinamide + L-lysyl-[protein]</text>
        <dbReference type="Rhea" id="RHEA:43636"/>
        <dbReference type="Rhea" id="RHEA-COMP:9752"/>
        <dbReference type="Rhea" id="RHEA-COMP:10731"/>
        <dbReference type="ChEBI" id="CHEBI:15377"/>
        <dbReference type="ChEBI" id="CHEBI:17154"/>
        <dbReference type="ChEBI" id="CHEBI:29969"/>
        <dbReference type="ChEBI" id="CHEBI:57540"/>
        <dbReference type="ChEBI" id="CHEBI:61930"/>
        <dbReference type="ChEBI" id="CHEBI:83767"/>
        <dbReference type="EC" id="2.3.1.286"/>
    </reaction>
</comment>
<dbReference type="InterPro" id="IPR026591">
    <property type="entry name" value="Sirtuin_cat_small_dom_sf"/>
</dbReference>
<dbReference type="EC" id="2.3.1.286" evidence="3"/>
<dbReference type="SUPFAM" id="SSF52467">
    <property type="entry name" value="DHS-like NAD/FAD-binding domain"/>
    <property type="match status" value="1"/>
</dbReference>
<feature type="binding site" evidence="3 4">
    <location>
        <position position="136"/>
    </location>
    <ligand>
        <name>Zn(2+)</name>
        <dbReference type="ChEBI" id="CHEBI:29105"/>
    </ligand>
</feature>
<evidence type="ECO:0000313" key="7">
    <source>
        <dbReference type="Proteomes" id="UP000262379"/>
    </source>
</evidence>
<dbReference type="GO" id="GO:0036055">
    <property type="term" value="F:protein-succinyllysine desuccinylase activity"/>
    <property type="evidence" value="ECO:0007669"/>
    <property type="project" value="UniProtKB-UniRule"/>
</dbReference>
<name>A0A371XI03_9HYPH</name>
<feature type="binding site" evidence="3">
    <location>
        <begin position="176"/>
        <end position="178"/>
    </location>
    <ligand>
        <name>NAD(+)</name>
        <dbReference type="ChEBI" id="CHEBI:57540"/>
    </ligand>
</feature>
<keyword evidence="3" id="KW-0963">Cytoplasm</keyword>
<evidence type="ECO:0000313" key="6">
    <source>
        <dbReference type="EMBL" id="RFC68855.1"/>
    </source>
</evidence>
<dbReference type="GO" id="GO:0017136">
    <property type="term" value="F:histone deacetylase activity, NAD-dependent"/>
    <property type="evidence" value="ECO:0007669"/>
    <property type="project" value="TreeGrafter"/>
</dbReference>
<dbReference type="GO" id="GO:0070403">
    <property type="term" value="F:NAD+ binding"/>
    <property type="evidence" value="ECO:0007669"/>
    <property type="project" value="UniProtKB-UniRule"/>
</dbReference>
<protein>
    <recommendedName>
        <fullName evidence="3">NAD-dependent protein deacylase</fullName>
        <ecNumber evidence="3">2.3.1.286</ecNumber>
    </recommendedName>
    <alternativeName>
        <fullName evidence="3">Regulatory protein SIR2 homolog</fullName>
    </alternativeName>
</protein>
<keyword evidence="3 4" id="KW-0479">Metal-binding</keyword>
<comment type="domain">
    <text evidence="3">2 residues (Tyr-56 and Arg-59) present in a large hydrophobic pocket are probably involved in substrate specificity. They are important for desuccinylation activity, but dispensable for deacetylation activity.</text>
</comment>
<proteinExistence type="inferred from homology"/>
<dbReference type="InterPro" id="IPR026590">
    <property type="entry name" value="Ssirtuin_cat_dom"/>
</dbReference>
<dbReference type="HAMAP" id="MF_01121">
    <property type="entry name" value="Sirtuin_ClassIII"/>
    <property type="match status" value="1"/>
</dbReference>
<keyword evidence="3 4" id="KW-0862">Zinc</keyword>
<comment type="cofactor">
    <cofactor evidence="3">
        <name>Zn(2+)</name>
        <dbReference type="ChEBI" id="CHEBI:29105"/>
    </cofactor>
    <text evidence="3">Binds 1 zinc ion per subunit.</text>
</comment>
<keyword evidence="7" id="KW-1185">Reference proteome</keyword>
<feature type="binding site" evidence="3">
    <location>
        <begin position="91"/>
        <end position="94"/>
    </location>
    <ligand>
        <name>NAD(+)</name>
        <dbReference type="ChEBI" id="CHEBI:57540"/>
    </ligand>
</feature>
<comment type="subcellular location">
    <subcellularLocation>
        <location evidence="3">Cytoplasm</location>
    </subcellularLocation>
</comment>
<dbReference type="Gene3D" id="3.40.50.1220">
    <property type="entry name" value="TPP-binding domain"/>
    <property type="match status" value="1"/>
</dbReference>
<dbReference type="PANTHER" id="PTHR11085:SF4">
    <property type="entry name" value="NAD-DEPENDENT PROTEIN DEACYLASE"/>
    <property type="match status" value="1"/>
</dbReference>
<dbReference type="InterPro" id="IPR003000">
    <property type="entry name" value="Sirtuin"/>
</dbReference>
<comment type="function">
    <text evidence="3">NAD-dependent lysine deacetylase and desuccinylase that specifically removes acetyl and succinyl groups on target proteins. Modulates the activities of several proteins which are inactive in their acylated form.</text>
</comment>
<accession>A0A371XI03</accession>
<dbReference type="AlphaFoldDB" id="A0A371XI03"/>
<feature type="binding site" evidence="3 4">
    <location>
        <position position="120"/>
    </location>
    <ligand>
        <name>Zn(2+)</name>
        <dbReference type="ChEBI" id="CHEBI:29105"/>
    </ligand>
</feature>
<feature type="active site" description="Proton acceptor" evidence="3 4">
    <location>
        <position position="109"/>
    </location>
</feature>
<dbReference type="CDD" id="cd01412">
    <property type="entry name" value="SIRT5_Af1_CobB"/>
    <property type="match status" value="1"/>
</dbReference>
<dbReference type="GO" id="GO:0036054">
    <property type="term" value="F:protein-malonyllysine demalonylase activity"/>
    <property type="evidence" value="ECO:0007669"/>
    <property type="project" value="InterPro"/>
</dbReference>
<feature type="binding site" evidence="3 4">
    <location>
        <position position="139"/>
    </location>
    <ligand>
        <name>Zn(2+)</name>
        <dbReference type="ChEBI" id="CHEBI:29105"/>
    </ligand>
</feature>
<comment type="caution">
    <text evidence="6">The sequence shown here is derived from an EMBL/GenBank/DDBJ whole genome shotgun (WGS) entry which is preliminary data.</text>
</comment>
<dbReference type="RefSeq" id="WP_116622623.1">
    <property type="nucleotide sequence ID" value="NZ_QURN01000003.1"/>
</dbReference>
<feature type="binding site" evidence="3">
    <location>
        <position position="56"/>
    </location>
    <ligand>
        <name>substrate</name>
    </ligand>
</feature>
<feature type="binding site" evidence="3">
    <location>
        <position position="59"/>
    </location>
    <ligand>
        <name>substrate</name>
    </ligand>
</feature>
<dbReference type="Proteomes" id="UP000262379">
    <property type="component" value="Unassembled WGS sequence"/>
</dbReference>
<reference evidence="7" key="1">
    <citation type="submission" date="2018-08" db="EMBL/GenBank/DDBJ databases">
        <authorList>
            <person name="Im W.T."/>
        </authorList>
    </citation>
    <scope>NUCLEOTIDE SEQUENCE [LARGE SCALE GENOMIC DNA]</scope>
    <source>
        <strain evidence="7">LA-28</strain>
    </source>
</reference>
<feature type="binding site" evidence="3">
    <location>
        <position position="220"/>
    </location>
    <ligand>
        <name>NAD(+)</name>
        <dbReference type="ChEBI" id="CHEBI:57540"/>
    </ligand>
</feature>
<dbReference type="InterPro" id="IPR050134">
    <property type="entry name" value="NAD-dep_sirtuin_deacylases"/>
</dbReference>
<dbReference type="GO" id="GO:0005737">
    <property type="term" value="C:cytoplasm"/>
    <property type="evidence" value="ECO:0007669"/>
    <property type="project" value="UniProtKB-SubCell"/>
</dbReference>
<comment type="catalytic activity">
    <reaction evidence="3">
        <text>N(6)-succinyl-L-lysyl-[protein] + NAD(+) + H2O = 2''-O-succinyl-ADP-D-ribose + nicotinamide + L-lysyl-[protein]</text>
        <dbReference type="Rhea" id="RHEA:47668"/>
        <dbReference type="Rhea" id="RHEA-COMP:9752"/>
        <dbReference type="Rhea" id="RHEA-COMP:11877"/>
        <dbReference type="ChEBI" id="CHEBI:15377"/>
        <dbReference type="ChEBI" id="CHEBI:17154"/>
        <dbReference type="ChEBI" id="CHEBI:29969"/>
        <dbReference type="ChEBI" id="CHEBI:57540"/>
        <dbReference type="ChEBI" id="CHEBI:87830"/>
        <dbReference type="ChEBI" id="CHEBI:87832"/>
    </reaction>
</comment>
<evidence type="ECO:0000256" key="2">
    <source>
        <dbReference type="ARBA" id="ARBA00023027"/>
    </source>
</evidence>
<evidence type="ECO:0000259" key="5">
    <source>
        <dbReference type="PROSITE" id="PS50305"/>
    </source>
</evidence>
<dbReference type="Gene3D" id="3.30.1600.10">
    <property type="entry name" value="SIR2/SIRT2 'Small Domain"/>
    <property type="match status" value="1"/>
</dbReference>
<evidence type="ECO:0000256" key="1">
    <source>
        <dbReference type="ARBA" id="ARBA00022679"/>
    </source>
</evidence>
<feature type="binding site" evidence="3">
    <location>
        <begin position="12"/>
        <end position="31"/>
    </location>
    <ligand>
        <name>NAD(+)</name>
        <dbReference type="ChEBI" id="CHEBI:57540"/>
    </ligand>
</feature>
<keyword evidence="1" id="KW-0808">Transferase</keyword>
<feature type="domain" description="Deacetylase sirtuin-type" evidence="5">
    <location>
        <begin position="1"/>
        <end position="234"/>
    </location>
</feature>